<dbReference type="InterPro" id="IPR038491">
    <property type="entry name" value="Velvet_dom_sf"/>
</dbReference>
<dbReference type="Pfam" id="PF11754">
    <property type="entry name" value="Velvet"/>
    <property type="match status" value="1"/>
</dbReference>
<evidence type="ECO:0000259" key="5">
    <source>
        <dbReference type="PROSITE" id="PS51821"/>
    </source>
</evidence>
<dbReference type="Proteomes" id="UP000654370">
    <property type="component" value="Unassembled WGS sequence"/>
</dbReference>
<dbReference type="Gene3D" id="2.60.40.3960">
    <property type="entry name" value="Velvet domain"/>
    <property type="match status" value="1"/>
</dbReference>
<evidence type="ECO:0000313" key="6">
    <source>
        <dbReference type="EMBL" id="KAG2172684.1"/>
    </source>
</evidence>
<accession>A0A8H7PFG1</accession>
<dbReference type="PANTHER" id="PTHR33572:SF3">
    <property type="entry name" value="VELVET COMPLEX SUBUNIT B"/>
    <property type="match status" value="1"/>
</dbReference>
<name>A0A8H7PFG1_MORIS</name>
<dbReference type="AlphaFoldDB" id="A0A8H7PFG1"/>
<dbReference type="InterPro" id="IPR037525">
    <property type="entry name" value="Velvet_dom"/>
</dbReference>
<organism evidence="6 7">
    <name type="scientific">Mortierella isabellina</name>
    <name type="common">Filamentous fungus</name>
    <name type="synonym">Umbelopsis isabellina</name>
    <dbReference type="NCBI Taxonomy" id="91625"/>
    <lineage>
        <taxon>Eukaryota</taxon>
        <taxon>Fungi</taxon>
        <taxon>Fungi incertae sedis</taxon>
        <taxon>Mucoromycota</taxon>
        <taxon>Mucoromycotina</taxon>
        <taxon>Umbelopsidomycetes</taxon>
        <taxon>Umbelopsidales</taxon>
        <taxon>Umbelopsidaceae</taxon>
        <taxon>Umbelopsis</taxon>
    </lineage>
</organism>
<dbReference type="GO" id="GO:0005634">
    <property type="term" value="C:nucleus"/>
    <property type="evidence" value="ECO:0007669"/>
    <property type="project" value="UniProtKB-SubCell"/>
</dbReference>
<evidence type="ECO:0000256" key="2">
    <source>
        <dbReference type="ARBA" id="ARBA00023015"/>
    </source>
</evidence>
<proteinExistence type="predicted"/>
<sequence length="284" mass="31770">MDHVERSKLMDVTTKGASTREFDLGKKKRLCFRSIPELMEDGFKKKFRLNSSFCLYSGGTASRPSAFGWLWSKRQTPSRSTTYFTIDETERRSSYYVSINTAVVNDTADILFMIVQCDLHSEDGSQSCNLVYNPSHLPAETVTPIATAMNSTMAVRPLHEPAPTRNLTGQTIANACQLLDSDNKPGIFFVFPDLSVRTEGRFTLRFVLIDLSEGEPSTMSTRIKHQVFSNPFTVYSPKSFPGMRESTPLSVAFAKQGSKIAIRKGSRISRKMVEQYSASSTEPP</sequence>
<comment type="subcellular location">
    <subcellularLocation>
        <location evidence="1">Nucleus</location>
    </subcellularLocation>
</comment>
<keyword evidence="3" id="KW-0804">Transcription</keyword>
<evidence type="ECO:0000256" key="1">
    <source>
        <dbReference type="ARBA" id="ARBA00004123"/>
    </source>
</evidence>
<evidence type="ECO:0000313" key="7">
    <source>
        <dbReference type="Proteomes" id="UP000654370"/>
    </source>
</evidence>
<keyword evidence="7" id="KW-1185">Reference proteome</keyword>
<dbReference type="InterPro" id="IPR021740">
    <property type="entry name" value="Velvet"/>
</dbReference>
<dbReference type="OrthoDB" id="3056235at2759"/>
<reference evidence="6" key="1">
    <citation type="submission" date="2020-12" db="EMBL/GenBank/DDBJ databases">
        <title>Metabolic potential, ecology and presence of endohyphal bacteria is reflected in genomic diversity of Mucoromycotina.</title>
        <authorList>
            <person name="Muszewska A."/>
            <person name="Okrasinska A."/>
            <person name="Steczkiewicz K."/>
            <person name="Drgas O."/>
            <person name="Orlowska M."/>
            <person name="Perlinska-Lenart U."/>
            <person name="Aleksandrzak-Piekarczyk T."/>
            <person name="Szatraj K."/>
            <person name="Zielenkiewicz U."/>
            <person name="Pilsyk S."/>
            <person name="Malc E."/>
            <person name="Mieczkowski P."/>
            <person name="Kruszewska J.S."/>
            <person name="Biernat P."/>
            <person name="Pawlowska J."/>
        </authorList>
    </citation>
    <scope>NUCLEOTIDE SEQUENCE</scope>
    <source>
        <strain evidence="6">WA0000067209</strain>
    </source>
</reference>
<evidence type="ECO:0000256" key="4">
    <source>
        <dbReference type="ARBA" id="ARBA00023242"/>
    </source>
</evidence>
<evidence type="ECO:0000256" key="3">
    <source>
        <dbReference type="ARBA" id="ARBA00023163"/>
    </source>
</evidence>
<dbReference type="EMBL" id="JAEPQZ010000016">
    <property type="protein sequence ID" value="KAG2172684.1"/>
    <property type="molecule type" value="Genomic_DNA"/>
</dbReference>
<keyword evidence="4" id="KW-0539">Nucleus</keyword>
<protein>
    <recommendedName>
        <fullName evidence="5">Velvet domain-containing protein</fullName>
    </recommendedName>
</protein>
<dbReference type="PROSITE" id="PS51821">
    <property type="entry name" value="VELVET"/>
    <property type="match status" value="1"/>
</dbReference>
<feature type="domain" description="Velvet" evidence="5">
    <location>
        <begin position="1"/>
        <end position="263"/>
    </location>
</feature>
<keyword evidence="2" id="KW-0805">Transcription regulation</keyword>
<dbReference type="PANTHER" id="PTHR33572">
    <property type="entry name" value="SPORE DEVELOPMENT REGULATOR VOSA"/>
    <property type="match status" value="1"/>
</dbReference>
<comment type="caution">
    <text evidence="6">The sequence shown here is derived from an EMBL/GenBank/DDBJ whole genome shotgun (WGS) entry which is preliminary data.</text>
</comment>
<gene>
    <name evidence="6" type="ORF">INT43_000031</name>
</gene>